<evidence type="ECO:0000313" key="2">
    <source>
        <dbReference type="EMBL" id="WWR46578.1"/>
    </source>
</evidence>
<sequence length="165" mass="17540">MIKKFAAFGLGLAVLSGCSAPQTSAITSPPVNPVYNSAGKALTPNKLIKNEIRTFENGSGGRTELVGVPCKISTSLYTIDVVTPAFANVPSFADKTPDATFTCVYNDETKSRVQKPINLTELEKTKGSEFFGVIGVVVAAAVADAATKDEDSVFTYSLFVMNFRD</sequence>
<evidence type="ECO:0000313" key="3">
    <source>
        <dbReference type="Proteomes" id="UP001364156"/>
    </source>
</evidence>
<keyword evidence="3" id="KW-1185">Reference proteome</keyword>
<accession>A0ABZ2HLP2</accession>
<keyword evidence="1" id="KW-0732">Signal</keyword>
<evidence type="ECO:0000256" key="1">
    <source>
        <dbReference type="SAM" id="SignalP"/>
    </source>
</evidence>
<gene>
    <name evidence="2" type="ORF">RZ517_17730</name>
</gene>
<dbReference type="PROSITE" id="PS51257">
    <property type="entry name" value="PROKAR_LIPOPROTEIN"/>
    <property type="match status" value="1"/>
</dbReference>
<proteinExistence type="predicted"/>
<feature type="signal peptide" evidence="1">
    <location>
        <begin position="1"/>
        <end position="25"/>
    </location>
</feature>
<organism evidence="2 3">
    <name type="scientific">Roseovarius phycicola</name>
    <dbReference type="NCBI Taxonomy" id="3080976"/>
    <lineage>
        <taxon>Bacteria</taxon>
        <taxon>Pseudomonadati</taxon>
        <taxon>Pseudomonadota</taxon>
        <taxon>Alphaproteobacteria</taxon>
        <taxon>Rhodobacterales</taxon>
        <taxon>Roseobacteraceae</taxon>
        <taxon>Roseovarius</taxon>
    </lineage>
</organism>
<dbReference type="Proteomes" id="UP001364156">
    <property type="component" value="Chromosome"/>
</dbReference>
<dbReference type="RefSeq" id="WP_338549431.1">
    <property type="nucleotide sequence ID" value="NZ_CP146069.1"/>
</dbReference>
<protein>
    <recommendedName>
        <fullName evidence="4">Lipoprotein</fullName>
    </recommendedName>
</protein>
<reference evidence="2 3" key="1">
    <citation type="submission" date="2023-10" db="EMBL/GenBank/DDBJ databases">
        <title>Roseovarius strain S88 nov., isolated from a marine algae.</title>
        <authorList>
            <person name="Lee M.W."/>
            <person name="Lee J.K."/>
            <person name="Kim J.M."/>
            <person name="Choi D.G."/>
            <person name="Baek J.H."/>
            <person name="Bayburt H."/>
            <person name="Jung J.J."/>
            <person name="Han D.M."/>
            <person name="Jeon C.O."/>
        </authorList>
    </citation>
    <scope>NUCLEOTIDE SEQUENCE [LARGE SCALE GENOMIC DNA]</scope>
    <source>
        <strain evidence="2 3">S88</strain>
    </source>
</reference>
<name>A0ABZ2HLP2_9RHOB</name>
<evidence type="ECO:0008006" key="4">
    <source>
        <dbReference type="Google" id="ProtNLM"/>
    </source>
</evidence>
<feature type="chain" id="PRO_5045663725" description="Lipoprotein" evidence="1">
    <location>
        <begin position="26"/>
        <end position="165"/>
    </location>
</feature>
<dbReference type="EMBL" id="CP146069">
    <property type="protein sequence ID" value="WWR46578.1"/>
    <property type="molecule type" value="Genomic_DNA"/>
</dbReference>